<proteinExistence type="predicted"/>
<evidence type="ECO:0000259" key="2">
    <source>
        <dbReference type="Pfam" id="PF04083"/>
    </source>
</evidence>
<dbReference type="PANTHER" id="PTHR11005">
    <property type="entry name" value="LYSOSOMAL ACID LIPASE-RELATED"/>
    <property type="match status" value="1"/>
</dbReference>
<evidence type="ECO:0000313" key="4">
    <source>
        <dbReference type="Proteomes" id="UP001497522"/>
    </source>
</evidence>
<dbReference type="InterPro" id="IPR006693">
    <property type="entry name" value="AB_hydrolase_lipase"/>
</dbReference>
<evidence type="ECO:0000313" key="3">
    <source>
        <dbReference type="EMBL" id="CAK9870758.1"/>
    </source>
</evidence>
<dbReference type="Gene3D" id="3.40.50.1820">
    <property type="entry name" value="alpha/beta hydrolase"/>
    <property type="match status" value="1"/>
</dbReference>
<sequence>MQRLVDGVLGVAKESLKTVSHEAFSNTVRFINGFSAFLLAVLPAKASLEGIHEGWELRPTFRAPRLPQWMEDGVSSFNCFIHEFDTYSESESEPEDESGLEGNNNNSLLLPSSPSSPTSHVSRASSDNSSGLLIWHQKWRHSSSFWKRMGRELTWPFHAWYLFFQGSSGLRGSHHRDSSSGSLSHIYSIATWHFSGVKDFIMMPKQTGDLRRGIIEDLQLSVELFIERVFDVVRNLIYSGLSPCETVKLLFKWCFYSNLYEHSQLETVNTATLGAADPTPQKHVKSEQNLNTDARTCKDVITGLGYPYEALQVTTADGHVLLLERIPRRNSQKVLYLQHGLLDSSLGWVSSGVVGSQAFAAYDQGYDVFLGNFRGLASREHVDKHISAQRYWQYSVNEHGTQDIPAMLTRIHEIKMYELTDLPDEQSPLNPVNCVGDRLPYSLCGVAHSLGGASILMYVVTRQLEKKPHYLSRLILLSPAGFHQDAPAFCAVLQYGLPLLAPVIGPLVPGLYIPTRFFRGVFNKLARDFQNYPAIGGLVQTLLSWVVGGDSSNWVGAIGMSHYNMDDMPGVSFQVAQHLAQMMRVNRFSMFDFGSVQANIDAYGTPEPLDIGANYGVIDIPVDLVAGLKDRLIPGSMVNKHFQTLRAAGCQASYAEFEYAHLDFTFGNREDLLAYVMSRLSLVTPPKFQDSDVPKLQGLKQSD</sequence>
<reference evidence="3 4" key="1">
    <citation type="submission" date="2024-03" db="EMBL/GenBank/DDBJ databases">
        <authorList>
            <consortium name="ELIXIR-Norway"/>
            <consortium name="Elixir Norway"/>
        </authorList>
    </citation>
    <scope>NUCLEOTIDE SEQUENCE [LARGE SCALE GENOMIC DNA]</scope>
</reference>
<dbReference type="Proteomes" id="UP001497522">
    <property type="component" value="Chromosome 2"/>
</dbReference>
<evidence type="ECO:0000256" key="1">
    <source>
        <dbReference type="SAM" id="MobiDB-lite"/>
    </source>
</evidence>
<accession>A0ABP1B7L0</accession>
<feature type="region of interest" description="Disordered" evidence="1">
    <location>
        <begin position="90"/>
        <end position="124"/>
    </location>
</feature>
<dbReference type="EMBL" id="OZ023703">
    <property type="protein sequence ID" value="CAK9870758.1"/>
    <property type="molecule type" value="Genomic_DNA"/>
</dbReference>
<feature type="compositionally biased region" description="Low complexity" evidence="1">
    <location>
        <begin position="100"/>
        <end position="116"/>
    </location>
</feature>
<keyword evidence="4" id="KW-1185">Reference proteome</keyword>
<feature type="domain" description="Partial AB-hydrolase lipase" evidence="2">
    <location>
        <begin position="298"/>
        <end position="351"/>
    </location>
</feature>
<protein>
    <recommendedName>
        <fullName evidence="2">Partial AB-hydrolase lipase domain-containing protein</fullName>
    </recommendedName>
</protein>
<organism evidence="3 4">
    <name type="scientific">Sphagnum jensenii</name>
    <dbReference type="NCBI Taxonomy" id="128206"/>
    <lineage>
        <taxon>Eukaryota</taxon>
        <taxon>Viridiplantae</taxon>
        <taxon>Streptophyta</taxon>
        <taxon>Embryophyta</taxon>
        <taxon>Bryophyta</taxon>
        <taxon>Sphagnophytina</taxon>
        <taxon>Sphagnopsida</taxon>
        <taxon>Sphagnales</taxon>
        <taxon>Sphagnaceae</taxon>
        <taxon>Sphagnum</taxon>
    </lineage>
</organism>
<dbReference type="Pfam" id="PF04083">
    <property type="entry name" value="Abhydro_lipase"/>
    <property type="match status" value="1"/>
</dbReference>
<name>A0ABP1B7L0_9BRYO</name>
<gene>
    <name evidence="3" type="ORF">CSSPJE1EN2_LOCUS13426</name>
</gene>
<feature type="compositionally biased region" description="Acidic residues" evidence="1">
    <location>
        <begin position="90"/>
        <end position="99"/>
    </location>
</feature>
<dbReference type="SUPFAM" id="SSF53474">
    <property type="entry name" value="alpha/beta-Hydrolases"/>
    <property type="match status" value="1"/>
</dbReference>
<dbReference type="InterPro" id="IPR029058">
    <property type="entry name" value="AB_hydrolase_fold"/>
</dbReference>